<comment type="caution">
    <text evidence="6">The sequence shown here is derived from an EMBL/GenBank/DDBJ whole genome shotgun (WGS) entry which is preliminary data.</text>
</comment>
<reference evidence="6" key="1">
    <citation type="submission" date="2020-06" db="EMBL/GenBank/DDBJ databases">
        <authorList>
            <person name="Li T."/>
            <person name="Hu X."/>
            <person name="Zhang T."/>
            <person name="Song X."/>
            <person name="Zhang H."/>
            <person name="Dai N."/>
            <person name="Sheng W."/>
            <person name="Hou X."/>
            <person name="Wei L."/>
        </authorList>
    </citation>
    <scope>NUCLEOTIDE SEQUENCE</scope>
    <source>
        <strain evidence="6">G01</strain>
        <tissue evidence="6">Leaf</tissue>
    </source>
</reference>
<dbReference type="SUPFAM" id="SSF52058">
    <property type="entry name" value="L domain-like"/>
    <property type="match status" value="1"/>
</dbReference>
<evidence type="ECO:0000259" key="4">
    <source>
        <dbReference type="Pfam" id="PF23559"/>
    </source>
</evidence>
<evidence type="ECO:0000259" key="5">
    <source>
        <dbReference type="Pfam" id="PF23598"/>
    </source>
</evidence>
<dbReference type="Pfam" id="PF23559">
    <property type="entry name" value="WHD_DRP"/>
    <property type="match status" value="1"/>
</dbReference>
<evidence type="ECO:0000313" key="6">
    <source>
        <dbReference type="EMBL" id="KAL0305096.1"/>
    </source>
</evidence>
<dbReference type="GO" id="GO:0098542">
    <property type="term" value="P:defense response to other organism"/>
    <property type="evidence" value="ECO:0007669"/>
    <property type="project" value="TreeGrafter"/>
</dbReference>
<evidence type="ECO:0000256" key="1">
    <source>
        <dbReference type="ARBA" id="ARBA00022737"/>
    </source>
</evidence>
<name>A0AAW2KGN1_9LAMI</name>
<proteinExistence type="predicted"/>
<dbReference type="InterPro" id="IPR044974">
    <property type="entry name" value="Disease_R_plants"/>
</dbReference>
<keyword evidence="3" id="KW-0067">ATP-binding</keyword>
<feature type="domain" description="Disease resistance R13L4/SHOC-2-like LRR" evidence="5">
    <location>
        <begin position="127"/>
        <end position="254"/>
    </location>
</feature>
<feature type="domain" description="Disease resistance protein winged helix" evidence="4">
    <location>
        <begin position="9"/>
        <end position="55"/>
    </location>
</feature>
<accession>A0AAW2KGN1</accession>
<dbReference type="AlphaFoldDB" id="A0AAW2KGN1"/>
<dbReference type="PANTHER" id="PTHR23155">
    <property type="entry name" value="DISEASE RESISTANCE PROTEIN RP"/>
    <property type="match status" value="1"/>
</dbReference>
<dbReference type="EMBL" id="JACGWK010000150">
    <property type="protein sequence ID" value="KAL0305096.1"/>
    <property type="molecule type" value="Genomic_DNA"/>
</dbReference>
<dbReference type="PANTHER" id="PTHR23155:SF1185">
    <property type="entry name" value="DISEASE RESISTANCE RPP8-LIKE PROTEIN 3-RELATED"/>
    <property type="match status" value="1"/>
</dbReference>
<organism evidence="6">
    <name type="scientific">Sesamum angustifolium</name>
    <dbReference type="NCBI Taxonomy" id="2727405"/>
    <lineage>
        <taxon>Eukaryota</taxon>
        <taxon>Viridiplantae</taxon>
        <taxon>Streptophyta</taxon>
        <taxon>Embryophyta</taxon>
        <taxon>Tracheophyta</taxon>
        <taxon>Spermatophyta</taxon>
        <taxon>Magnoliopsida</taxon>
        <taxon>eudicotyledons</taxon>
        <taxon>Gunneridae</taxon>
        <taxon>Pentapetalae</taxon>
        <taxon>asterids</taxon>
        <taxon>lamiids</taxon>
        <taxon>Lamiales</taxon>
        <taxon>Pedaliaceae</taxon>
        <taxon>Sesamum</taxon>
    </lineage>
</organism>
<reference evidence="6" key="2">
    <citation type="journal article" date="2024" name="Plant">
        <title>Genomic evolution and insights into agronomic trait innovations of Sesamum species.</title>
        <authorList>
            <person name="Miao H."/>
            <person name="Wang L."/>
            <person name="Qu L."/>
            <person name="Liu H."/>
            <person name="Sun Y."/>
            <person name="Le M."/>
            <person name="Wang Q."/>
            <person name="Wei S."/>
            <person name="Zheng Y."/>
            <person name="Lin W."/>
            <person name="Duan Y."/>
            <person name="Cao H."/>
            <person name="Xiong S."/>
            <person name="Wang X."/>
            <person name="Wei L."/>
            <person name="Li C."/>
            <person name="Ma Q."/>
            <person name="Ju M."/>
            <person name="Zhao R."/>
            <person name="Li G."/>
            <person name="Mu C."/>
            <person name="Tian Q."/>
            <person name="Mei H."/>
            <person name="Zhang T."/>
            <person name="Gao T."/>
            <person name="Zhang H."/>
        </authorList>
    </citation>
    <scope>NUCLEOTIDE SEQUENCE</scope>
    <source>
        <strain evidence="6">G01</strain>
    </source>
</reference>
<sequence length="261" mass="30052">MISSQDRGRGETLRDVAERYLFELASRSMVQVTVDEESVYNRFESCRLHDMIRELCLSKAKEEEFLEVVDMQTRGQDQRSMCRTSRLAVHLDEIEGDYIRGNQNLRSLISPEMQQGRRDWSNFGGISLGMFKQLKILILEHHKFKNKKLPNGIEKLILLKHLSIRCSEGDELPKSVCKLPCLQSLDLRVSCDIQLPNSIHEMRRLRHLFLLDFNRTIVGGGKLKLDGLNELETLVGFDSLTDDASHLLKLPKLQRVLGGKF</sequence>
<keyword evidence="1" id="KW-0677">Repeat</keyword>
<protein>
    <submittedName>
        <fullName evidence="6">Disease resistance protein RXW24L</fullName>
    </submittedName>
</protein>
<dbReference type="InterPro" id="IPR032675">
    <property type="entry name" value="LRR_dom_sf"/>
</dbReference>
<dbReference type="Pfam" id="PF23598">
    <property type="entry name" value="LRR_14"/>
    <property type="match status" value="1"/>
</dbReference>
<keyword evidence="2" id="KW-0547">Nucleotide-binding</keyword>
<dbReference type="InterPro" id="IPR055414">
    <property type="entry name" value="LRR_R13L4/SHOC2-like"/>
</dbReference>
<dbReference type="Gene3D" id="3.80.10.10">
    <property type="entry name" value="Ribonuclease Inhibitor"/>
    <property type="match status" value="1"/>
</dbReference>
<gene>
    <name evidence="6" type="ORF">Sangu_3051200</name>
</gene>
<evidence type="ECO:0000256" key="3">
    <source>
        <dbReference type="ARBA" id="ARBA00022840"/>
    </source>
</evidence>
<dbReference type="InterPro" id="IPR058922">
    <property type="entry name" value="WHD_DRP"/>
</dbReference>
<evidence type="ECO:0000256" key="2">
    <source>
        <dbReference type="ARBA" id="ARBA00022741"/>
    </source>
</evidence>